<dbReference type="Pfam" id="PF14893">
    <property type="entry name" value="PNMA"/>
    <property type="match status" value="1"/>
</dbReference>
<name>A0AA88SRT8_TACVA</name>
<dbReference type="PANTHER" id="PTHR23095:SF51">
    <property type="entry name" value="PARANEOPLASTIC ANTIGEN MA1 HOMOLOG-RELATED"/>
    <property type="match status" value="1"/>
</dbReference>
<comment type="caution">
    <text evidence="4">The sequence shown here is derived from an EMBL/GenBank/DDBJ whole genome shotgun (WGS) entry which is preliminary data.</text>
</comment>
<evidence type="ECO:0000259" key="2">
    <source>
        <dbReference type="Pfam" id="PF14893"/>
    </source>
</evidence>
<feature type="domain" description="Paraneoplastic antigen Ma-like C-terminal" evidence="2">
    <location>
        <begin position="132"/>
        <end position="292"/>
    </location>
</feature>
<evidence type="ECO:0000259" key="3">
    <source>
        <dbReference type="Pfam" id="PF20846"/>
    </source>
</evidence>
<evidence type="ECO:0000256" key="1">
    <source>
        <dbReference type="SAM" id="MobiDB-lite"/>
    </source>
</evidence>
<protein>
    <submittedName>
        <fullName evidence="4">Uncharacterized protein</fullName>
    </submittedName>
</protein>
<proteinExistence type="predicted"/>
<dbReference type="Proteomes" id="UP001187315">
    <property type="component" value="Unassembled WGS sequence"/>
</dbReference>
<accession>A0AA88SRT8</accession>
<dbReference type="InterPro" id="IPR048271">
    <property type="entry name" value="PNMA_N"/>
</dbReference>
<dbReference type="AlphaFoldDB" id="A0AA88SRT8"/>
<dbReference type="PANTHER" id="PTHR23095">
    <property type="entry name" value="PARANEOPLASTIC ANTIGEN"/>
    <property type="match status" value="1"/>
</dbReference>
<sequence>MAFESNPLLLAELSKWCKEAEIEEAHAILLLGVPATTEVSYIEDTVQTVKALGRVRVRDNKLGPSPDTLLILCECKEVIDPARFSKKFEMFLTAEGKTMTDIQALFSPFHSNAAAPESIIRETNAYRQLRTFSGITPTPAGEESLENWIEQARIMAEECECSEKEKRRRIMESLKGPALDIIKAVRFSTPAASASQYLEALENTFGTSESEEDLYFAFCLLHQLTGEALSDFLCRIEKSLSKVVRKGGLTPNMMDRTRLEQLIRGAVEADLMLLQLRLRERREQPPTFLALLNEIKEGVENEAARHKIKASVKHIQLKSKTTLDSSVVRQLRAEIQELRSRFVDDPKSVSVSSMRVNQKDKQDKKKPETQEESEVQMLKKLVQQLQQQLTVMSISSSNQSQ</sequence>
<gene>
    <name evidence="4" type="ORF">Q7C36_012482</name>
</gene>
<evidence type="ECO:0000313" key="4">
    <source>
        <dbReference type="EMBL" id="KAK2840903.1"/>
    </source>
</evidence>
<feature type="region of interest" description="Disordered" evidence="1">
    <location>
        <begin position="349"/>
        <end position="375"/>
    </location>
</feature>
<dbReference type="InterPro" id="IPR026523">
    <property type="entry name" value="PNMA"/>
</dbReference>
<dbReference type="InterPro" id="IPR048270">
    <property type="entry name" value="PNMA_C"/>
</dbReference>
<dbReference type="Pfam" id="PF20846">
    <property type="entry name" value="PNMA_N"/>
    <property type="match status" value="1"/>
</dbReference>
<evidence type="ECO:0000313" key="5">
    <source>
        <dbReference type="Proteomes" id="UP001187315"/>
    </source>
</evidence>
<dbReference type="EMBL" id="JAVHJS010000012">
    <property type="protein sequence ID" value="KAK2840903.1"/>
    <property type="molecule type" value="Genomic_DNA"/>
</dbReference>
<reference evidence="4" key="1">
    <citation type="submission" date="2023-08" db="EMBL/GenBank/DDBJ databases">
        <title>Pelteobagrus vachellii genome.</title>
        <authorList>
            <person name="Liu H."/>
        </authorList>
    </citation>
    <scope>NUCLEOTIDE SEQUENCE</scope>
    <source>
        <strain evidence="4">PRFRI_2022a</strain>
        <tissue evidence="4">Muscle</tissue>
    </source>
</reference>
<keyword evidence="5" id="KW-1185">Reference proteome</keyword>
<feature type="compositionally biased region" description="Basic and acidic residues" evidence="1">
    <location>
        <begin position="357"/>
        <end position="369"/>
    </location>
</feature>
<organism evidence="4 5">
    <name type="scientific">Tachysurus vachellii</name>
    <name type="common">Darkbarbel catfish</name>
    <name type="synonym">Pelteobagrus vachellii</name>
    <dbReference type="NCBI Taxonomy" id="175792"/>
    <lineage>
        <taxon>Eukaryota</taxon>
        <taxon>Metazoa</taxon>
        <taxon>Chordata</taxon>
        <taxon>Craniata</taxon>
        <taxon>Vertebrata</taxon>
        <taxon>Euteleostomi</taxon>
        <taxon>Actinopterygii</taxon>
        <taxon>Neopterygii</taxon>
        <taxon>Teleostei</taxon>
        <taxon>Ostariophysi</taxon>
        <taxon>Siluriformes</taxon>
        <taxon>Bagridae</taxon>
        <taxon>Tachysurus</taxon>
    </lineage>
</organism>
<feature type="domain" description="Paraneoplastic antigen Ma-like N-terminal" evidence="3">
    <location>
        <begin position="11"/>
        <end position="82"/>
    </location>
</feature>